<dbReference type="EMBL" id="JAEUBG010002269">
    <property type="protein sequence ID" value="KAH3684921.1"/>
    <property type="molecule type" value="Genomic_DNA"/>
</dbReference>
<dbReference type="GO" id="GO:0031390">
    <property type="term" value="C:Ctf18 RFC-like complex"/>
    <property type="evidence" value="ECO:0007669"/>
    <property type="project" value="InterPro"/>
</dbReference>
<dbReference type="GO" id="GO:0000775">
    <property type="term" value="C:chromosome, centromeric region"/>
    <property type="evidence" value="ECO:0007669"/>
    <property type="project" value="TreeGrafter"/>
</dbReference>
<dbReference type="GO" id="GO:0034088">
    <property type="term" value="P:maintenance of mitotic sister chromatid cohesion"/>
    <property type="evidence" value="ECO:0007669"/>
    <property type="project" value="TreeGrafter"/>
</dbReference>
<dbReference type="PANTHER" id="PTHR13395">
    <property type="entry name" value="SISTER CHROMATID COHESION PROTEIN DCC1-RELATED"/>
    <property type="match status" value="1"/>
</dbReference>
<dbReference type="AlphaFoldDB" id="A0A9P8TNL5"/>
<organism evidence="3 4">
    <name type="scientific">Wickerhamomyces pijperi</name>
    <name type="common">Yeast</name>
    <name type="synonym">Pichia pijperi</name>
    <dbReference type="NCBI Taxonomy" id="599730"/>
    <lineage>
        <taxon>Eukaryota</taxon>
        <taxon>Fungi</taxon>
        <taxon>Dikarya</taxon>
        <taxon>Ascomycota</taxon>
        <taxon>Saccharomycotina</taxon>
        <taxon>Saccharomycetes</taxon>
        <taxon>Phaffomycetales</taxon>
        <taxon>Wickerhamomycetaceae</taxon>
        <taxon>Wickerhamomyces</taxon>
    </lineage>
</organism>
<gene>
    <name evidence="3" type="ORF">WICPIJ_004118</name>
</gene>
<comment type="caution">
    <text evidence="3">The sequence shown here is derived from an EMBL/GenBank/DDBJ whole genome shotgun (WGS) entry which is preliminary data.</text>
</comment>
<dbReference type="Proteomes" id="UP000774326">
    <property type="component" value="Unassembled WGS sequence"/>
</dbReference>
<keyword evidence="4" id="KW-1185">Reference proteome</keyword>
<dbReference type="InterPro" id="IPR019128">
    <property type="entry name" value="Dcc1"/>
</dbReference>
<evidence type="ECO:0000256" key="1">
    <source>
        <dbReference type="ARBA" id="ARBA00007017"/>
    </source>
</evidence>
<dbReference type="GO" id="GO:0006260">
    <property type="term" value="P:DNA replication"/>
    <property type="evidence" value="ECO:0007669"/>
    <property type="project" value="UniProtKB-KW"/>
</dbReference>
<dbReference type="Pfam" id="PF09724">
    <property type="entry name" value="Dcc1"/>
    <property type="match status" value="1"/>
</dbReference>
<reference evidence="3" key="1">
    <citation type="journal article" date="2021" name="Open Biol.">
        <title>Shared evolutionary footprints suggest mitochondrial oxidative damage underlies multiple complex I losses in fungi.</title>
        <authorList>
            <person name="Schikora-Tamarit M.A."/>
            <person name="Marcet-Houben M."/>
            <person name="Nosek J."/>
            <person name="Gabaldon T."/>
        </authorList>
    </citation>
    <scope>NUCLEOTIDE SEQUENCE</scope>
    <source>
        <strain evidence="3">CBS2887</strain>
    </source>
</reference>
<dbReference type="OrthoDB" id="276989at2759"/>
<reference evidence="3" key="2">
    <citation type="submission" date="2021-01" db="EMBL/GenBank/DDBJ databases">
        <authorList>
            <person name="Schikora-Tamarit M.A."/>
        </authorList>
    </citation>
    <scope>NUCLEOTIDE SEQUENCE</scope>
    <source>
        <strain evidence="3">CBS2887</strain>
    </source>
</reference>
<evidence type="ECO:0000313" key="3">
    <source>
        <dbReference type="EMBL" id="KAH3684921.1"/>
    </source>
</evidence>
<name>A0A9P8TNL5_WICPI</name>
<dbReference type="GO" id="GO:0000785">
    <property type="term" value="C:chromatin"/>
    <property type="evidence" value="ECO:0007669"/>
    <property type="project" value="TreeGrafter"/>
</dbReference>
<keyword evidence="2" id="KW-0235">DNA replication</keyword>
<evidence type="ECO:0000256" key="2">
    <source>
        <dbReference type="ARBA" id="ARBA00022705"/>
    </source>
</evidence>
<dbReference type="PANTHER" id="PTHR13395:SF6">
    <property type="entry name" value="SISTER CHROMATID COHESION PROTEIN DCC1"/>
    <property type="match status" value="1"/>
</dbReference>
<accession>A0A9P8TNL5</accession>
<proteinExistence type="inferred from homology"/>
<evidence type="ECO:0000313" key="4">
    <source>
        <dbReference type="Proteomes" id="UP000774326"/>
    </source>
</evidence>
<comment type="similarity">
    <text evidence="1">Belongs to the DCC1 family.</text>
</comment>
<protein>
    <recommendedName>
        <fullName evidence="5">Sister chromatid cohesion protein DCC1</fullName>
    </recommendedName>
</protein>
<evidence type="ECO:0008006" key="5">
    <source>
        <dbReference type="Google" id="ProtNLM"/>
    </source>
</evidence>
<sequence>MPATEKQFNIVRNISLQPNFKLVELPSDLLETIDKTPTEPVYFKATTTQDDVVICSSSKTYKLRQRNHSNTVLMTHEISTALCVKSGISEKDKDHDVMCGYTALDSVFECHQTDGEIDIAGLPLYDGEHSLAHFEESKSSYRFLSVEELKESSAISEAEFADLWIKMNGSSINDMAVILTDDFITRGLHVILMSLMAAQVDLSEVSIIECYNLVNDNNDFSMDIVETILKKFSKTKQEPLEFDNVKVAKWYGVEALRKFATRSAIHLDDFLMKWKTEFPPFFECPIDIPLLKGQYVSPVKDTVLYLSKDSLPNEVQARLKVLFKHQAVWDIEDIIPFVEEFNVKKLKFDSFIMKFARKKKIGKTVVVTQR</sequence>